<dbReference type="GO" id="GO:0016616">
    <property type="term" value="F:oxidoreductase activity, acting on the CH-OH group of donors, NAD or NADP as acceptor"/>
    <property type="evidence" value="ECO:0007669"/>
    <property type="project" value="UniProtKB-ARBA"/>
</dbReference>
<protein>
    <submittedName>
        <fullName evidence="4">D-arabitol-phosphate dehydrogenase</fullName>
        <ecNumber evidence="4">1.1.1.301</ecNumber>
    </submittedName>
</protein>
<comment type="cofactor">
    <cofactor evidence="2">
        <name>Zn(2+)</name>
        <dbReference type="ChEBI" id="CHEBI:29105"/>
    </cofactor>
</comment>
<keyword evidence="2" id="KW-0862">Zinc</keyword>
<dbReference type="PROSITE" id="PS00059">
    <property type="entry name" value="ADH_ZINC"/>
    <property type="match status" value="1"/>
</dbReference>
<dbReference type="EC" id="1.1.1.301" evidence="4"/>
<dbReference type="PANTHER" id="PTHR43189">
    <property type="entry name" value="ZINC-TYPE ALCOHOL DEHYDROGENASE-LIKE PROTEIN C1198.01-RELATED"/>
    <property type="match status" value="1"/>
</dbReference>
<organism evidence="4 5">
    <name type="scientific">Allorhodopirellula solitaria</name>
    <dbReference type="NCBI Taxonomy" id="2527987"/>
    <lineage>
        <taxon>Bacteria</taxon>
        <taxon>Pseudomonadati</taxon>
        <taxon>Planctomycetota</taxon>
        <taxon>Planctomycetia</taxon>
        <taxon>Pirellulales</taxon>
        <taxon>Pirellulaceae</taxon>
        <taxon>Allorhodopirellula</taxon>
    </lineage>
</organism>
<dbReference type="InterPro" id="IPR020843">
    <property type="entry name" value="ER"/>
</dbReference>
<dbReference type="SUPFAM" id="SSF51735">
    <property type="entry name" value="NAD(P)-binding Rossmann-fold domains"/>
    <property type="match status" value="1"/>
</dbReference>
<dbReference type="PANTHER" id="PTHR43189:SF1">
    <property type="entry name" value="ZINC-TYPE ALCOHOL DEHYDROGENASE-LIKE PROTEIN C1198.01"/>
    <property type="match status" value="1"/>
</dbReference>
<name>A0A5C5YDQ9_9BACT</name>
<evidence type="ECO:0000313" key="4">
    <source>
        <dbReference type="EMBL" id="TWT73234.1"/>
    </source>
</evidence>
<evidence type="ECO:0000259" key="3">
    <source>
        <dbReference type="SMART" id="SM00829"/>
    </source>
</evidence>
<dbReference type="InterPro" id="IPR013149">
    <property type="entry name" value="ADH-like_C"/>
</dbReference>
<dbReference type="InterPro" id="IPR011032">
    <property type="entry name" value="GroES-like_sf"/>
</dbReference>
<evidence type="ECO:0000256" key="2">
    <source>
        <dbReference type="RuleBase" id="RU361277"/>
    </source>
</evidence>
<evidence type="ECO:0000256" key="1">
    <source>
        <dbReference type="ARBA" id="ARBA00023002"/>
    </source>
</evidence>
<gene>
    <name evidence="4" type="ORF">CA85_17020</name>
</gene>
<keyword evidence="1 4" id="KW-0560">Oxidoreductase</keyword>
<dbReference type="SMART" id="SM00829">
    <property type="entry name" value="PKS_ER"/>
    <property type="match status" value="1"/>
</dbReference>
<dbReference type="SUPFAM" id="SSF50129">
    <property type="entry name" value="GroES-like"/>
    <property type="match status" value="1"/>
</dbReference>
<keyword evidence="5" id="KW-1185">Reference proteome</keyword>
<dbReference type="InterPro" id="IPR013154">
    <property type="entry name" value="ADH-like_N"/>
</dbReference>
<dbReference type="InterPro" id="IPR036291">
    <property type="entry name" value="NAD(P)-bd_dom_sf"/>
</dbReference>
<dbReference type="GO" id="GO:0008270">
    <property type="term" value="F:zinc ion binding"/>
    <property type="evidence" value="ECO:0007669"/>
    <property type="project" value="InterPro"/>
</dbReference>
<dbReference type="CDD" id="cd08258">
    <property type="entry name" value="Zn_ADH4"/>
    <property type="match status" value="1"/>
</dbReference>
<proteinExistence type="inferred from homology"/>
<comment type="similarity">
    <text evidence="2">Belongs to the zinc-containing alcohol dehydrogenase family.</text>
</comment>
<accession>A0A5C5YDQ9</accession>
<reference evidence="4 5" key="1">
    <citation type="submission" date="2019-02" db="EMBL/GenBank/DDBJ databases">
        <title>Deep-cultivation of Planctomycetes and their phenomic and genomic characterization uncovers novel biology.</title>
        <authorList>
            <person name="Wiegand S."/>
            <person name="Jogler M."/>
            <person name="Boedeker C."/>
            <person name="Pinto D."/>
            <person name="Vollmers J."/>
            <person name="Rivas-Marin E."/>
            <person name="Kohn T."/>
            <person name="Peeters S.H."/>
            <person name="Heuer A."/>
            <person name="Rast P."/>
            <person name="Oberbeckmann S."/>
            <person name="Bunk B."/>
            <person name="Jeske O."/>
            <person name="Meyerdierks A."/>
            <person name="Storesund J.E."/>
            <person name="Kallscheuer N."/>
            <person name="Luecker S."/>
            <person name="Lage O.M."/>
            <person name="Pohl T."/>
            <person name="Merkel B.J."/>
            <person name="Hornburger P."/>
            <person name="Mueller R.-W."/>
            <person name="Bruemmer F."/>
            <person name="Labrenz M."/>
            <person name="Spormann A.M."/>
            <person name="Op Den Camp H."/>
            <person name="Overmann J."/>
            <person name="Amann R."/>
            <person name="Jetten M.S.M."/>
            <person name="Mascher T."/>
            <person name="Medema M.H."/>
            <person name="Devos D.P."/>
            <person name="Kaster A.-K."/>
            <person name="Ovreas L."/>
            <person name="Rohde M."/>
            <person name="Galperin M.Y."/>
            <person name="Jogler C."/>
        </authorList>
    </citation>
    <scope>NUCLEOTIDE SEQUENCE [LARGE SCALE GENOMIC DNA]</scope>
    <source>
        <strain evidence="4 5">CA85</strain>
    </source>
</reference>
<dbReference type="Pfam" id="PF00107">
    <property type="entry name" value="ADH_zinc_N"/>
    <property type="match status" value="1"/>
</dbReference>
<dbReference type="Proteomes" id="UP000318053">
    <property type="component" value="Unassembled WGS sequence"/>
</dbReference>
<dbReference type="Gene3D" id="3.90.180.10">
    <property type="entry name" value="Medium-chain alcohol dehydrogenases, catalytic domain"/>
    <property type="match status" value="1"/>
</dbReference>
<dbReference type="AlphaFoldDB" id="A0A5C5YDQ9"/>
<dbReference type="Pfam" id="PF08240">
    <property type="entry name" value="ADH_N"/>
    <property type="match status" value="1"/>
</dbReference>
<keyword evidence="2" id="KW-0479">Metal-binding</keyword>
<dbReference type="Gene3D" id="3.40.50.720">
    <property type="entry name" value="NAD(P)-binding Rossmann-like Domain"/>
    <property type="match status" value="1"/>
</dbReference>
<comment type="caution">
    <text evidence="4">The sequence shown here is derived from an EMBL/GenBank/DDBJ whole genome shotgun (WGS) entry which is preliminary data.</text>
</comment>
<dbReference type="InterPro" id="IPR002328">
    <property type="entry name" value="ADH_Zn_CS"/>
</dbReference>
<feature type="domain" description="Enoyl reductase (ER)" evidence="3">
    <location>
        <begin position="24"/>
        <end position="349"/>
    </location>
</feature>
<evidence type="ECO:0000313" key="5">
    <source>
        <dbReference type="Proteomes" id="UP000318053"/>
    </source>
</evidence>
<dbReference type="EMBL" id="SJPK01000003">
    <property type="protein sequence ID" value="TWT73234.1"/>
    <property type="molecule type" value="Genomic_DNA"/>
</dbReference>
<sequence>MPKIVPPKRTMKSAAVVNFAPEKGSVEIREVDRPTLGEEDVLLEVANVGVCGSDLHQWTADHSWPVNYPVILGHEFGGHIVELGSAVGGWKEGDRVVSETAAIIDSSNPMSRRGFYNLDPTRKGFGYGVDGAMTKYVRVPSRILHAVDDALPLEHACLTEPCCVAFNAVVRNARIEPGDRVVVMGPGTIGILCAAMARLCGAEVALVGLESDRQRLEIAHLNYGCDVIVGDPRDWARQRDGLGCDGVIDAAGVSATLEVAIDVVRPAGWISKVGWGRQPLNFSLDPLVQKNVTLQGSFSHHWAIWERVLALLTSGQLNVAPIIGGVWPIDQWHDAFEKMHRGDVVKSVLKPV</sequence>